<name>A0A2U3KRL6_9BACT</name>
<dbReference type="Proteomes" id="UP000238701">
    <property type="component" value="Unassembled WGS sequence"/>
</dbReference>
<sequence>MAKKYSAKILKIDGLTLFSTPEQGVSFFLFWHRGCYTRRRLSGRLWKTGTGNEEGGVSAASHQPSKTSQALSMPSLGKEFLTS</sequence>
<organism evidence="2 3">
    <name type="scientific">Candidatus Sulfotelmatobacter kueseliae</name>
    <dbReference type="NCBI Taxonomy" id="2042962"/>
    <lineage>
        <taxon>Bacteria</taxon>
        <taxon>Pseudomonadati</taxon>
        <taxon>Acidobacteriota</taxon>
        <taxon>Terriglobia</taxon>
        <taxon>Terriglobales</taxon>
        <taxon>Candidatus Korobacteraceae</taxon>
        <taxon>Candidatus Sulfotelmatobacter</taxon>
    </lineage>
</organism>
<evidence type="ECO:0000256" key="1">
    <source>
        <dbReference type="SAM" id="MobiDB-lite"/>
    </source>
</evidence>
<evidence type="ECO:0000313" key="3">
    <source>
        <dbReference type="Proteomes" id="UP000238701"/>
    </source>
</evidence>
<gene>
    <name evidence="2" type="ORF">SBA1_440011</name>
</gene>
<feature type="region of interest" description="Disordered" evidence="1">
    <location>
        <begin position="47"/>
        <end position="83"/>
    </location>
</feature>
<protein>
    <submittedName>
        <fullName evidence="2">Uncharacterized protein</fullName>
    </submittedName>
</protein>
<dbReference type="EMBL" id="OMOD01000138">
    <property type="protein sequence ID" value="SPF42313.1"/>
    <property type="molecule type" value="Genomic_DNA"/>
</dbReference>
<feature type="compositionally biased region" description="Polar residues" evidence="1">
    <location>
        <begin position="60"/>
        <end position="72"/>
    </location>
</feature>
<dbReference type="AlphaFoldDB" id="A0A2U3KRL6"/>
<evidence type="ECO:0000313" key="2">
    <source>
        <dbReference type="EMBL" id="SPF42313.1"/>
    </source>
</evidence>
<reference evidence="3" key="1">
    <citation type="submission" date="2018-02" db="EMBL/GenBank/DDBJ databases">
        <authorList>
            <person name="Hausmann B."/>
        </authorList>
    </citation>
    <scope>NUCLEOTIDE SEQUENCE [LARGE SCALE GENOMIC DNA]</scope>
    <source>
        <strain evidence="3">Peat soil MAG SbA1</strain>
    </source>
</reference>
<proteinExistence type="predicted"/>
<accession>A0A2U3KRL6</accession>